<evidence type="ECO:0000313" key="1">
    <source>
        <dbReference type="EMBL" id="VDM48299.1"/>
    </source>
</evidence>
<dbReference type="EMBL" id="UYWY01024046">
    <property type="protein sequence ID" value="VDM48299.1"/>
    <property type="molecule type" value="Genomic_DNA"/>
</dbReference>
<organism evidence="2 3">
    <name type="scientific">Toxocara canis</name>
    <name type="common">Canine roundworm</name>
    <dbReference type="NCBI Taxonomy" id="6265"/>
    <lineage>
        <taxon>Eukaryota</taxon>
        <taxon>Metazoa</taxon>
        <taxon>Ecdysozoa</taxon>
        <taxon>Nematoda</taxon>
        <taxon>Chromadorea</taxon>
        <taxon>Rhabditida</taxon>
        <taxon>Spirurina</taxon>
        <taxon>Ascaridomorpha</taxon>
        <taxon>Ascaridoidea</taxon>
        <taxon>Toxocaridae</taxon>
        <taxon>Toxocara</taxon>
    </lineage>
</organism>
<evidence type="ECO:0000313" key="3">
    <source>
        <dbReference type="WBParaSite" id="TCNE_0001697901-mRNA-1"/>
    </source>
</evidence>
<dbReference type="WBParaSite" id="TCNE_0001697901-mRNA-1">
    <property type="protein sequence ID" value="TCNE_0001697901-mRNA-1"/>
    <property type="gene ID" value="TCNE_0001697901"/>
</dbReference>
<evidence type="ECO:0000313" key="2">
    <source>
        <dbReference type="Proteomes" id="UP000050794"/>
    </source>
</evidence>
<sequence>MWTTQRVLNGVGKDERIDAGSIERDSERIVGDTSGRCAFSVESTNTVYPAITVAQQSQVMVEGNQQCLPPVVARPASFVAPVATSTSAGAVPVQFVYACDPYRQIVPVPVKVLQHPTTVPAGIPCAYPVPVISPTSADGAHHELPTLASSYPEQWANHLLYCGGTVARKEENNTQVSQAIVDSATYVSLPPIGGLQPVSTPTSVAHPILTSSCSCEQQSLPTQRSGVVVFFPSS</sequence>
<keyword evidence="2" id="KW-1185">Reference proteome</keyword>
<dbReference type="Proteomes" id="UP000050794">
    <property type="component" value="Unassembled WGS sequence"/>
</dbReference>
<name>A0A183V8A8_TOXCA</name>
<accession>A0A183V8A8</accession>
<reference evidence="1 2" key="2">
    <citation type="submission" date="2018-11" db="EMBL/GenBank/DDBJ databases">
        <authorList>
            <consortium name="Pathogen Informatics"/>
        </authorList>
    </citation>
    <scope>NUCLEOTIDE SEQUENCE [LARGE SCALE GENOMIC DNA]</scope>
</reference>
<dbReference type="AlphaFoldDB" id="A0A183V8A8"/>
<gene>
    <name evidence="1" type="ORF">TCNE_LOCUS16978</name>
</gene>
<protein>
    <submittedName>
        <fullName evidence="1 3">Uncharacterized protein</fullName>
    </submittedName>
</protein>
<reference evidence="3" key="1">
    <citation type="submission" date="2016-06" db="UniProtKB">
        <authorList>
            <consortium name="WormBaseParasite"/>
        </authorList>
    </citation>
    <scope>IDENTIFICATION</scope>
</reference>
<proteinExistence type="predicted"/>